<sequence>MPIGTRIEGKWRIASANYYLGITIRHFLDQATGWEPPRTRRGIELIAFSGQVDRNVGDSPQALLNLLTVTQEAELARWDDRREHMQLFVHLEFRSSQKR</sequence>
<accession>A0A199W7M0</accession>
<evidence type="ECO:0000313" key="1">
    <source>
        <dbReference type="EMBL" id="OAY85236.1"/>
    </source>
</evidence>
<gene>
    <name evidence="1" type="ORF">ACMD2_04152</name>
</gene>
<dbReference type="AlphaFoldDB" id="A0A199W7M0"/>
<dbReference type="EMBL" id="LSRQ01000111">
    <property type="protein sequence ID" value="OAY85236.1"/>
    <property type="molecule type" value="Genomic_DNA"/>
</dbReference>
<evidence type="ECO:0000313" key="2">
    <source>
        <dbReference type="Proteomes" id="UP000092600"/>
    </source>
</evidence>
<protein>
    <submittedName>
        <fullName evidence="1">Uncharacterized protein</fullName>
    </submittedName>
</protein>
<proteinExistence type="predicted"/>
<name>A0A199W7M0_ANACO</name>
<dbReference type="Proteomes" id="UP000092600">
    <property type="component" value="Unassembled WGS sequence"/>
</dbReference>
<comment type="caution">
    <text evidence="1">The sequence shown here is derived from an EMBL/GenBank/DDBJ whole genome shotgun (WGS) entry which is preliminary data.</text>
</comment>
<reference evidence="1 2" key="1">
    <citation type="journal article" date="2016" name="DNA Res.">
        <title>The draft genome of MD-2 pineapple using hybrid error correction of long reads.</title>
        <authorList>
            <person name="Redwan R.M."/>
            <person name="Saidin A."/>
            <person name="Kumar S.V."/>
        </authorList>
    </citation>
    <scope>NUCLEOTIDE SEQUENCE [LARGE SCALE GENOMIC DNA]</scope>
    <source>
        <strain evidence="2">cv. MD2</strain>
        <tissue evidence="1">Leaf</tissue>
    </source>
</reference>
<organism evidence="1 2">
    <name type="scientific">Ananas comosus</name>
    <name type="common">Pineapple</name>
    <name type="synonym">Ananas ananas</name>
    <dbReference type="NCBI Taxonomy" id="4615"/>
    <lineage>
        <taxon>Eukaryota</taxon>
        <taxon>Viridiplantae</taxon>
        <taxon>Streptophyta</taxon>
        <taxon>Embryophyta</taxon>
        <taxon>Tracheophyta</taxon>
        <taxon>Spermatophyta</taxon>
        <taxon>Magnoliopsida</taxon>
        <taxon>Liliopsida</taxon>
        <taxon>Poales</taxon>
        <taxon>Bromeliaceae</taxon>
        <taxon>Bromelioideae</taxon>
        <taxon>Ananas</taxon>
    </lineage>
</organism>